<evidence type="ECO:0000313" key="2">
    <source>
        <dbReference type="Proteomes" id="UP000196036"/>
    </source>
</evidence>
<dbReference type="InterPro" id="IPR030395">
    <property type="entry name" value="GP_PDE_dom"/>
</dbReference>
<dbReference type="PANTHER" id="PTHR46320:SF1">
    <property type="entry name" value="GLYCEROPHOSPHODIESTER PHOSPHODIESTERASE 1"/>
    <property type="match status" value="1"/>
</dbReference>
<dbReference type="GO" id="GO:0006580">
    <property type="term" value="P:ethanolamine metabolic process"/>
    <property type="evidence" value="ECO:0007669"/>
    <property type="project" value="TreeGrafter"/>
</dbReference>
<dbReference type="InterPro" id="IPR017946">
    <property type="entry name" value="PLC-like_Pdiesterase_TIM-brl"/>
</dbReference>
<dbReference type="EMBL" id="NFLW01000025">
    <property type="protein sequence ID" value="OUQ66829.1"/>
    <property type="molecule type" value="Genomic_DNA"/>
</dbReference>
<comment type="caution">
    <text evidence="1">The sequence shown here is derived from an EMBL/GenBank/DDBJ whole genome shotgun (WGS) entry which is preliminary data.</text>
</comment>
<evidence type="ECO:0000313" key="1">
    <source>
        <dbReference type="EMBL" id="OUQ66829.1"/>
    </source>
</evidence>
<dbReference type="SUPFAM" id="SSF51695">
    <property type="entry name" value="PLC-like phosphodiesterases"/>
    <property type="match status" value="1"/>
</dbReference>
<dbReference type="Pfam" id="PF16387">
    <property type="entry name" value="DUF4996"/>
    <property type="match status" value="1"/>
</dbReference>
<dbReference type="GO" id="GO:0070291">
    <property type="term" value="P:N-acylethanolamine metabolic process"/>
    <property type="evidence" value="ECO:0007669"/>
    <property type="project" value="TreeGrafter"/>
</dbReference>
<organism evidence="1 2">
    <name type="scientific">Bacteroides xylanisolvens</name>
    <dbReference type="NCBI Taxonomy" id="371601"/>
    <lineage>
        <taxon>Bacteria</taxon>
        <taxon>Pseudomonadati</taxon>
        <taxon>Bacteroidota</taxon>
        <taxon>Bacteroidia</taxon>
        <taxon>Bacteroidales</taxon>
        <taxon>Bacteroidaceae</taxon>
        <taxon>Bacteroides</taxon>
    </lineage>
</organism>
<protein>
    <submittedName>
        <fullName evidence="1">Glycerophosphodiester phosphodiesterase</fullName>
    </submittedName>
</protein>
<sequence>MNKKKIVGIIVGCCLPWLCTLAQTRVDTIRQHLFASEDGTTLVVAHRGDWRNACENSLEAIENAIRMGVDIVEVDLQRTKDGALILMHDKKLDRTTTGKGLVCETTLNEIRQMRLKNGCNIRTIYKVPTLEEALLVAKGRVMLNLDKAFDYFEQVVALLEKTGTCDLVIMKSDCSAAEVKKLYGKYLDRILFMPKVNLDKENAIGRLEDYLEVLHPVAIELKFANDANRLPFVAKEKMWGKSRIWYNTLWDTQSGGHDDDCSLKEPNKGYGYLLDSLRAGIIQTDRPAYLINYLKGRTKLSFSE</sequence>
<dbReference type="AlphaFoldDB" id="A0A1Y4VE83"/>
<dbReference type="GO" id="GO:0006644">
    <property type="term" value="P:phospholipid metabolic process"/>
    <property type="evidence" value="ECO:0007669"/>
    <property type="project" value="TreeGrafter"/>
</dbReference>
<accession>A0A1Y4VE83</accession>
<dbReference type="Pfam" id="PF03009">
    <property type="entry name" value="GDPD"/>
    <property type="match status" value="1"/>
</dbReference>
<dbReference type="GO" id="GO:0008889">
    <property type="term" value="F:glycerophosphodiester phosphodiesterase activity"/>
    <property type="evidence" value="ECO:0007669"/>
    <property type="project" value="TreeGrafter"/>
</dbReference>
<dbReference type="PANTHER" id="PTHR46320">
    <property type="entry name" value="GLYCEROPHOSPHODIESTER PHOSPHODIESTERASE 1"/>
    <property type="match status" value="1"/>
</dbReference>
<name>A0A1Y4VE83_9BACE</name>
<dbReference type="Gene3D" id="3.20.20.190">
    <property type="entry name" value="Phosphatidylinositol (PI) phosphodiesterase"/>
    <property type="match status" value="1"/>
</dbReference>
<dbReference type="CDD" id="cd08566">
    <property type="entry name" value="GDPD_AtGDE_like"/>
    <property type="match status" value="1"/>
</dbReference>
<dbReference type="GO" id="GO:0005886">
    <property type="term" value="C:plasma membrane"/>
    <property type="evidence" value="ECO:0007669"/>
    <property type="project" value="TreeGrafter"/>
</dbReference>
<dbReference type="Proteomes" id="UP000196036">
    <property type="component" value="Unassembled WGS sequence"/>
</dbReference>
<dbReference type="PROSITE" id="PS51704">
    <property type="entry name" value="GP_PDE"/>
    <property type="match status" value="1"/>
</dbReference>
<gene>
    <name evidence="1" type="ORF">B5E52_13220</name>
</gene>
<dbReference type="RefSeq" id="WP_008025169.1">
    <property type="nucleotide sequence ID" value="NZ_JAIWWH010000018.1"/>
</dbReference>
<proteinExistence type="predicted"/>
<reference evidence="2" key="1">
    <citation type="submission" date="2017-04" db="EMBL/GenBank/DDBJ databases">
        <title>Function of individual gut microbiota members based on whole genome sequencing of pure cultures obtained from chicken caecum.</title>
        <authorList>
            <person name="Medvecky M."/>
            <person name="Cejkova D."/>
            <person name="Polansky O."/>
            <person name="Karasova D."/>
            <person name="Kubasova T."/>
            <person name="Cizek A."/>
            <person name="Rychlik I."/>
        </authorList>
    </citation>
    <scope>NUCLEOTIDE SEQUENCE [LARGE SCALE GENOMIC DNA]</scope>
    <source>
        <strain evidence="2">An109</strain>
    </source>
</reference>
<dbReference type="InterPro" id="IPR032160">
    <property type="entry name" value="DUF4996"/>
</dbReference>